<dbReference type="InterPro" id="IPR007527">
    <property type="entry name" value="Znf_SWIM"/>
</dbReference>
<dbReference type="InterPro" id="IPR038718">
    <property type="entry name" value="SNF2-like_sf"/>
</dbReference>
<keyword evidence="6" id="KW-0347">Helicase</keyword>
<dbReference type="RefSeq" id="WP_092911462.1">
    <property type="nucleotide sequence ID" value="NZ_FOXB01000008.1"/>
</dbReference>
<dbReference type="PROSITE" id="PS50966">
    <property type="entry name" value="ZF_SWIM"/>
    <property type="match status" value="1"/>
</dbReference>
<dbReference type="Pfam" id="PF00271">
    <property type="entry name" value="Helicase_C"/>
    <property type="match status" value="1"/>
</dbReference>
<dbReference type="OrthoDB" id="18878at2"/>
<dbReference type="InterPro" id="IPR022138">
    <property type="entry name" value="DUF3670"/>
</dbReference>
<dbReference type="InterPro" id="IPR001650">
    <property type="entry name" value="Helicase_C-like"/>
</dbReference>
<keyword evidence="2" id="KW-0862">Zinc</keyword>
<dbReference type="SMART" id="SM00490">
    <property type="entry name" value="HELICc"/>
    <property type="match status" value="1"/>
</dbReference>
<dbReference type="Gene3D" id="3.40.50.10810">
    <property type="entry name" value="Tandem AAA-ATPase domain"/>
    <property type="match status" value="1"/>
</dbReference>
<dbReference type="CDD" id="cd18793">
    <property type="entry name" value="SF2_C_SNF"/>
    <property type="match status" value="1"/>
</dbReference>
<dbReference type="SMART" id="SM00487">
    <property type="entry name" value="DEXDc"/>
    <property type="match status" value="1"/>
</dbReference>
<evidence type="ECO:0000313" key="7">
    <source>
        <dbReference type="Proteomes" id="UP000199227"/>
    </source>
</evidence>
<dbReference type="GO" id="GO:0005524">
    <property type="term" value="F:ATP binding"/>
    <property type="evidence" value="ECO:0007669"/>
    <property type="project" value="InterPro"/>
</dbReference>
<dbReference type="PROSITE" id="PS51194">
    <property type="entry name" value="HELICASE_CTER"/>
    <property type="match status" value="1"/>
</dbReference>
<feature type="domain" description="Helicase C-terminal" evidence="5">
    <location>
        <begin position="969"/>
        <end position="1125"/>
    </location>
</feature>
<evidence type="ECO:0000256" key="2">
    <source>
        <dbReference type="PROSITE-ProRule" id="PRU00325"/>
    </source>
</evidence>
<dbReference type="Proteomes" id="UP000199227">
    <property type="component" value="Unassembled WGS sequence"/>
</dbReference>
<dbReference type="Pfam" id="PF12419">
    <property type="entry name" value="DUF3670"/>
    <property type="match status" value="1"/>
</dbReference>
<dbReference type="Pfam" id="PF00176">
    <property type="entry name" value="SNF2-rel_dom"/>
    <property type="match status" value="1"/>
</dbReference>
<dbReference type="Gene3D" id="3.40.50.300">
    <property type="entry name" value="P-loop containing nucleotide triphosphate hydrolases"/>
    <property type="match status" value="1"/>
</dbReference>
<organism evidence="6 7">
    <name type="scientific">Hydrogenimonas thermophila</name>
    <dbReference type="NCBI Taxonomy" id="223786"/>
    <lineage>
        <taxon>Bacteria</taxon>
        <taxon>Pseudomonadati</taxon>
        <taxon>Campylobacterota</taxon>
        <taxon>Epsilonproteobacteria</taxon>
        <taxon>Campylobacterales</taxon>
        <taxon>Hydrogenimonadaceae</taxon>
        <taxon>Hydrogenimonas</taxon>
    </lineage>
</organism>
<dbReference type="InterPro" id="IPR049730">
    <property type="entry name" value="SNF2/RAD54-like_C"/>
</dbReference>
<dbReference type="InterPro" id="IPR014001">
    <property type="entry name" value="Helicase_ATP-bd"/>
</dbReference>
<dbReference type="AlphaFoldDB" id="A0A1I5N0V4"/>
<sequence length="1135" mass="131776">MARPVYGKSVWGGYFLDALNRLYSYDARVGRGRSYASSGKVYDLSVNKNEIKAKVRGNWDPYYNVKLKFNPLSSKEIEKIYSIIDSNPLILASIINGELPSTLLELLKIEGIELFPKDFSELKRSCSCPDWGDPCKHMAGVYFVLTSMIDNNPFLLFEIRGVELINHYKIENELDIAYPFELEESQGQTVVNEEIDIIKFNYFKEFILSKLQPNPSFVSIDFHKVLGDFYKFANRFLATVVYPDQNEHIELIERVFKTADFKVVSSKNILDYRIEITHSLLTRESIEKFFGKESDTLELSILEFARLFLAFSSSEGNEKFNYFYHFFRVAYLLSNANGFVFDILKDNRSYIAIAKPLLSPLSIQKQLLELQKLTPEVLYVDKKALAPKSTNEILLSIFLSELTKALNFPMKKGKGDRIYETLFDLLFRGKRVTESFELRDSLKSLDRYFSIFDILHSNIKFTIVIENRDNDYTMQFLANGKNIHKIDDEKSRITVYKLIVKFADTLQEIESLTKQKEVILDFERLEKFILEQKEIIQDLGIGVVIPKELQKLLRPKLKIRATVKSQNLTTFLSLDKLLEYDFFLAIGDKEVSKEEFEELLKSGKKLVKFKEQFIYLDPKEVDYIFKQMQKHKKLSKFDLLHLNFNDDLELDETLKVFIDDIFKLKEYSLPPVRATLREYQKSGFLWAVNNLLNGFGVILADDMGLGKTLQAIAVMLFLKQEKLVKKPVLVVVPTTLLNNWSKEIEKFAPTLSYSIYYGKGREFKDSDIILTSYQILRRDLEKFKEQKFDMIVIDEAQNIKNPLTSTAQSVKAIKSRYRVALSGTPVENNLSELWSIFDFAIPRYLKSLKDFQKEYAKEIEINKNQEIAKRLKNITAPFMLRRLKTDKTIINDLPQKIVIDQYITMEKEQAALYGSFLEEMMDNIKKSDSKDRSGLIFKLLISLKQICNHPKNFDNSYDLDYKLSGKSKLLLELLETIIERDEKVLIFTQYTQMGDILEEIIKRELLLEPLYLKGSLSKSKRDELVESFNNDKDKKIFILSLKAGGVGLNLTSANNVIHYDLWFNPAVENQATDRAFRIGQTKNVNVFRFITQNSFEEKIDKMIKAKEELQNLSVSVGESWIGKMSDEELESLFGK</sequence>
<dbReference type="PANTHER" id="PTHR10799">
    <property type="entry name" value="SNF2/RAD54 HELICASE FAMILY"/>
    <property type="match status" value="1"/>
</dbReference>
<dbReference type="EMBL" id="FOXB01000008">
    <property type="protein sequence ID" value="SFP15423.1"/>
    <property type="molecule type" value="Genomic_DNA"/>
</dbReference>
<accession>A0A1I5N0V4</accession>
<keyword evidence="6" id="KW-0067">ATP-binding</keyword>
<evidence type="ECO:0000259" key="5">
    <source>
        <dbReference type="PROSITE" id="PS51194"/>
    </source>
</evidence>
<dbReference type="STRING" id="223786.SAMN05216234_1083"/>
<dbReference type="PROSITE" id="PS51192">
    <property type="entry name" value="HELICASE_ATP_BIND_1"/>
    <property type="match status" value="1"/>
</dbReference>
<dbReference type="GO" id="GO:0008270">
    <property type="term" value="F:zinc ion binding"/>
    <property type="evidence" value="ECO:0007669"/>
    <property type="project" value="UniProtKB-KW"/>
</dbReference>
<proteinExistence type="predicted"/>
<keyword evidence="6" id="KW-0547">Nucleotide-binding</keyword>
<keyword evidence="7" id="KW-1185">Reference proteome</keyword>
<feature type="domain" description="SWIM-type" evidence="3">
    <location>
        <begin position="115"/>
        <end position="146"/>
    </location>
</feature>
<keyword evidence="2" id="KW-0863">Zinc-finger</keyword>
<feature type="domain" description="Helicase ATP-binding" evidence="4">
    <location>
        <begin position="688"/>
        <end position="843"/>
    </location>
</feature>
<reference evidence="6 7" key="1">
    <citation type="submission" date="2016-10" db="EMBL/GenBank/DDBJ databases">
        <authorList>
            <person name="de Groot N.N."/>
        </authorList>
    </citation>
    <scope>NUCLEOTIDE SEQUENCE [LARGE SCALE GENOMIC DNA]</scope>
    <source>
        <strain evidence="6 7">EP1-55-1</strain>
    </source>
</reference>
<dbReference type="InterPro" id="IPR000330">
    <property type="entry name" value="SNF2_N"/>
</dbReference>
<dbReference type="SUPFAM" id="SSF52540">
    <property type="entry name" value="P-loop containing nucleoside triphosphate hydrolases"/>
    <property type="match status" value="2"/>
</dbReference>
<name>A0A1I5N0V4_9BACT</name>
<keyword evidence="1" id="KW-0378">Hydrolase</keyword>
<dbReference type="GO" id="GO:0004386">
    <property type="term" value="F:helicase activity"/>
    <property type="evidence" value="ECO:0007669"/>
    <property type="project" value="UniProtKB-KW"/>
</dbReference>
<protein>
    <submittedName>
        <fullName evidence="6">Superfamily II DNA or RNA helicase, SNF2 family</fullName>
    </submittedName>
</protein>
<gene>
    <name evidence="6" type="ORF">SAMN05216234_1083</name>
</gene>
<keyword evidence="2" id="KW-0479">Metal-binding</keyword>
<evidence type="ECO:0000313" key="6">
    <source>
        <dbReference type="EMBL" id="SFP15423.1"/>
    </source>
</evidence>
<dbReference type="InterPro" id="IPR027417">
    <property type="entry name" value="P-loop_NTPase"/>
</dbReference>
<dbReference type="Pfam" id="PF04434">
    <property type="entry name" value="SWIM"/>
    <property type="match status" value="1"/>
</dbReference>
<evidence type="ECO:0000259" key="3">
    <source>
        <dbReference type="PROSITE" id="PS50966"/>
    </source>
</evidence>
<evidence type="ECO:0000259" key="4">
    <source>
        <dbReference type="PROSITE" id="PS51192"/>
    </source>
</evidence>
<dbReference type="GO" id="GO:0016787">
    <property type="term" value="F:hydrolase activity"/>
    <property type="evidence" value="ECO:0007669"/>
    <property type="project" value="UniProtKB-KW"/>
</dbReference>
<evidence type="ECO:0000256" key="1">
    <source>
        <dbReference type="ARBA" id="ARBA00022801"/>
    </source>
</evidence>